<dbReference type="InterPro" id="IPR036291">
    <property type="entry name" value="NAD(P)-bd_dom_sf"/>
</dbReference>
<evidence type="ECO:0000313" key="9">
    <source>
        <dbReference type="Proteomes" id="UP000001422"/>
    </source>
</evidence>
<dbReference type="PANTHER" id="PTHR44419:SF19">
    <property type="entry name" value="PROTOCHLOROPHYLLIDE REDUCTASE A, CHLOROPLASTIC"/>
    <property type="match status" value="1"/>
</dbReference>
<dbReference type="Gene3D" id="3.40.50.720">
    <property type="entry name" value="NAD(P)-binding Rossmann-like Domain"/>
    <property type="match status" value="1"/>
</dbReference>
<accession>Q7U757</accession>
<keyword evidence="5" id="KW-0521">NADP</keyword>
<organism evidence="8 9">
    <name type="scientific">Parasynechococcus marenigrum (strain WH8102)</name>
    <dbReference type="NCBI Taxonomy" id="84588"/>
    <lineage>
        <taxon>Bacteria</taxon>
        <taxon>Bacillati</taxon>
        <taxon>Cyanobacteriota</taxon>
        <taxon>Cyanophyceae</taxon>
        <taxon>Synechococcales</taxon>
        <taxon>Prochlorococcaceae</taxon>
        <taxon>Parasynechococcus</taxon>
        <taxon>Parasynechococcus marenigrum</taxon>
    </lineage>
</organism>
<protein>
    <recommendedName>
        <fullName evidence="3">protochlorophyllide reductase</fullName>
        <ecNumber evidence="3">1.3.1.33</ecNumber>
    </recommendedName>
</protein>
<dbReference type="EC" id="1.3.1.33" evidence="3"/>
<dbReference type="eggNOG" id="COG1028">
    <property type="taxonomic scope" value="Bacteria"/>
</dbReference>
<dbReference type="RefSeq" id="WP_011127994.1">
    <property type="nucleotide sequence ID" value="NC_005070.1"/>
</dbReference>
<dbReference type="Proteomes" id="UP000001422">
    <property type="component" value="Chromosome"/>
</dbReference>
<evidence type="ECO:0000313" key="8">
    <source>
        <dbReference type="EMBL" id="CAE07644.1"/>
    </source>
</evidence>
<evidence type="ECO:0000256" key="5">
    <source>
        <dbReference type="ARBA" id="ARBA00022857"/>
    </source>
</evidence>
<evidence type="ECO:0000256" key="3">
    <source>
        <dbReference type="ARBA" id="ARBA00012006"/>
    </source>
</evidence>
<comment type="pathway">
    <text evidence="1">Porphyrin-containing compound metabolism; chlorophyll biosynthesis.</text>
</comment>
<evidence type="ECO:0000256" key="2">
    <source>
        <dbReference type="ARBA" id="ARBA00005821"/>
    </source>
</evidence>
<dbReference type="AlphaFoldDB" id="Q7U757"/>
<evidence type="ECO:0000256" key="7">
    <source>
        <dbReference type="ARBA" id="ARBA00023171"/>
    </source>
</evidence>
<dbReference type="STRING" id="84588.SYNW1129"/>
<keyword evidence="7" id="KW-0149">Chlorophyll biosynthesis</keyword>
<keyword evidence="6 8" id="KW-0560">Oxidoreductase</keyword>
<keyword evidence="9" id="KW-1185">Reference proteome</keyword>
<keyword evidence="4" id="KW-0602">Photosynthesis</keyword>
<dbReference type="KEGG" id="syw:SYNW1129"/>
<dbReference type="PANTHER" id="PTHR44419">
    <property type="entry name" value="PROTOCHLOROPHYLLIDE REDUCTASE C, CHLOROPLASTIC"/>
    <property type="match status" value="1"/>
</dbReference>
<comment type="similarity">
    <text evidence="2">Belongs to the short-chain dehydrogenases/reductases (SDR) family. POR subfamily.</text>
</comment>
<dbReference type="InterPro" id="IPR002347">
    <property type="entry name" value="SDR_fam"/>
</dbReference>
<proteinExistence type="inferred from homology"/>
<gene>
    <name evidence="8" type="primary">pcr/por</name>
    <name evidence="8" type="ordered locus">SYNW1129</name>
</gene>
<sequence length="311" mass="34243">MADLQHWLITGASSGIGRLAAERLQQQGHRLTVICRSQQRADQTLGWLTGESRVLLADLADLDQVQAIGHALLEKDEALDGLLLNAGLQYAGHRQVRWSAQGLELTIAVNHLAHQRLVMDLLPLLLRSHAPRLVITASEVHNPASGGGRVGRPAGLGDLSGLKKHSEMVNGERPFDADKAYKDSKLCNLLMGRHLAERHPQLPVICWSPGLVIPRGRDGFFRNSREANPLGQALFGFVARDLLRLTEHPQRAAELLERLVLDPAMPSGFSYWSNTLLAPGRHRFERAETSAEAADEAKAARLWQVSEQLVV</sequence>
<evidence type="ECO:0000256" key="4">
    <source>
        <dbReference type="ARBA" id="ARBA00022531"/>
    </source>
</evidence>
<dbReference type="SUPFAM" id="SSF51735">
    <property type="entry name" value="NAD(P)-binding Rossmann-fold domains"/>
    <property type="match status" value="1"/>
</dbReference>
<evidence type="ECO:0000256" key="1">
    <source>
        <dbReference type="ARBA" id="ARBA00005173"/>
    </source>
</evidence>
<dbReference type="GO" id="GO:0015979">
    <property type="term" value="P:photosynthesis"/>
    <property type="evidence" value="ECO:0007669"/>
    <property type="project" value="UniProtKB-KW"/>
</dbReference>
<dbReference type="Pfam" id="PF00106">
    <property type="entry name" value="adh_short"/>
    <property type="match status" value="1"/>
</dbReference>
<dbReference type="GO" id="GO:0015995">
    <property type="term" value="P:chlorophyll biosynthetic process"/>
    <property type="evidence" value="ECO:0007669"/>
    <property type="project" value="UniProtKB-UniPathway"/>
</dbReference>
<evidence type="ECO:0000256" key="6">
    <source>
        <dbReference type="ARBA" id="ARBA00023002"/>
    </source>
</evidence>
<name>Q7U757_PARMW</name>
<reference evidence="8 9" key="1">
    <citation type="journal article" date="2003" name="Nature">
        <title>The genome of a motile marine Synechococcus.</title>
        <authorList>
            <person name="Palenik B."/>
            <person name="Brahamsha B."/>
            <person name="Larimer F."/>
            <person name="Land M."/>
            <person name="Hauser L."/>
            <person name="Chain P."/>
            <person name="Lamerdin J."/>
            <person name="Regala W."/>
            <person name="Allen E.A."/>
            <person name="McCarren J."/>
            <person name="Paulsen I."/>
            <person name="Dufresne A."/>
            <person name="Partensky F."/>
            <person name="Webb E."/>
            <person name="Waterbury J."/>
        </authorList>
    </citation>
    <scope>NUCLEOTIDE SEQUENCE [LARGE SCALE GENOMIC DNA]</scope>
    <source>
        <strain evidence="8 9">WH8102</strain>
    </source>
</reference>
<dbReference type="HOGENOM" id="CLU_010194_44_3_3"/>
<dbReference type="UniPathway" id="UPA00668"/>
<dbReference type="EMBL" id="BX569692">
    <property type="protein sequence ID" value="CAE07644.1"/>
    <property type="molecule type" value="Genomic_DNA"/>
</dbReference>
<dbReference type="GO" id="GO:0016630">
    <property type="term" value="F:protochlorophyllide reductase activity"/>
    <property type="evidence" value="ECO:0007669"/>
    <property type="project" value="UniProtKB-EC"/>
</dbReference>
<dbReference type="InterPro" id="IPR005979">
    <property type="entry name" value="Prochl_reduct"/>
</dbReference>